<keyword evidence="3" id="KW-1133">Transmembrane helix</keyword>
<dbReference type="RefSeq" id="XP_032832882.1">
    <property type="nucleotide sequence ID" value="XM_032976991.1"/>
</dbReference>
<dbReference type="Proteomes" id="UP001318040">
    <property type="component" value="Chromosome 61"/>
</dbReference>
<feature type="region of interest" description="Disordered" evidence="2">
    <location>
        <begin position="203"/>
        <end position="238"/>
    </location>
</feature>
<reference evidence="5" key="1">
    <citation type="submission" date="2025-08" db="UniProtKB">
        <authorList>
            <consortium name="RefSeq"/>
        </authorList>
    </citation>
    <scope>IDENTIFICATION</scope>
    <source>
        <tissue evidence="5">Sperm</tissue>
    </source>
</reference>
<evidence type="ECO:0000256" key="2">
    <source>
        <dbReference type="SAM" id="MobiDB-lite"/>
    </source>
</evidence>
<gene>
    <name evidence="5" type="primary">LOC116955725</name>
</gene>
<keyword evidence="3" id="KW-0472">Membrane</keyword>
<dbReference type="KEGG" id="pmrn:116955725"/>
<proteinExistence type="predicted"/>
<feature type="region of interest" description="Disordered" evidence="2">
    <location>
        <begin position="280"/>
        <end position="317"/>
    </location>
</feature>
<dbReference type="AlphaFoldDB" id="A0AAJ7XG31"/>
<evidence type="ECO:0000313" key="5">
    <source>
        <dbReference type="RefSeq" id="XP_032832882.1"/>
    </source>
</evidence>
<organism evidence="4 5">
    <name type="scientific">Petromyzon marinus</name>
    <name type="common">Sea lamprey</name>
    <dbReference type="NCBI Taxonomy" id="7757"/>
    <lineage>
        <taxon>Eukaryota</taxon>
        <taxon>Metazoa</taxon>
        <taxon>Chordata</taxon>
        <taxon>Craniata</taxon>
        <taxon>Vertebrata</taxon>
        <taxon>Cyclostomata</taxon>
        <taxon>Hyperoartia</taxon>
        <taxon>Petromyzontiformes</taxon>
        <taxon>Petromyzontidae</taxon>
        <taxon>Petromyzon</taxon>
    </lineage>
</organism>
<keyword evidence="3" id="KW-0812">Transmembrane</keyword>
<feature type="transmembrane region" description="Helical" evidence="3">
    <location>
        <begin position="53"/>
        <end position="76"/>
    </location>
</feature>
<evidence type="ECO:0000313" key="4">
    <source>
        <dbReference type="Proteomes" id="UP001318040"/>
    </source>
</evidence>
<keyword evidence="1" id="KW-0175">Coiled coil</keyword>
<evidence type="ECO:0000256" key="1">
    <source>
        <dbReference type="SAM" id="Coils"/>
    </source>
</evidence>
<name>A0AAJ7XG31_PETMA</name>
<evidence type="ECO:0000256" key="3">
    <source>
        <dbReference type="SAM" id="Phobius"/>
    </source>
</evidence>
<protein>
    <submittedName>
        <fullName evidence="5">Uncharacterized threonine-rich GPI-anchored glycoprotein PJ4664.02-like</fullName>
    </submittedName>
</protein>
<accession>A0AAJ7XG31</accession>
<feature type="compositionally biased region" description="Polar residues" evidence="2">
    <location>
        <begin position="294"/>
        <end position="310"/>
    </location>
</feature>
<feature type="compositionally biased region" description="Low complexity" evidence="2">
    <location>
        <begin position="203"/>
        <end position="227"/>
    </location>
</feature>
<keyword evidence="4" id="KW-1185">Reference proteome</keyword>
<feature type="coiled-coil region" evidence="1">
    <location>
        <begin position="86"/>
        <end position="113"/>
    </location>
</feature>
<sequence length="317" mass="33140">MGNSEVLLDLLWRMLYNWISTVGGEEGDVVENPCDSCPCELPPKANPSTGIDAVMAAILAFTAASVMFWAVLYFYVNNSYRYKRENAELHLQLEMMRRQLNELEKATATVSTNTTTASNATLAATCSSAATTRDAAGRCINTPTPTASGILFTPTAMALDVGRFNAVTPIAAGSSLTVTTTPAAAWRLIAPFTTTVATYRSNPPAAATRSNAATPAAAGSSLTATTNPAHAGRCTTASPVSAGRSTTINIGATTTACAKAQRIAKLRNFIRELQRSATTRRFTATTPASVGRSIDTTPASAGRTTSTTPGSAFVNIP</sequence>